<proteinExistence type="predicted"/>
<evidence type="ECO:0000256" key="5">
    <source>
        <dbReference type="PROSITE-ProRule" id="PRU00169"/>
    </source>
</evidence>
<dbReference type="InterPro" id="IPR001789">
    <property type="entry name" value="Sig_transdc_resp-reg_receiver"/>
</dbReference>
<dbReference type="Gene3D" id="3.40.50.2300">
    <property type="match status" value="1"/>
</dbReference>
<dbReference type="PROSITE" id="PS50043">
    <property type="entry name" value="HTH_LUXR_2"/>
    <property type="match status" value="1"/>
</dbReference>
<keyword evidence="2" id="KW-0805">Transcription regulation</keyword>
<dbReference type="PANTHER" id="PTHR43214:SF24">
    <property type="entry name" value="TRANSCRIPTIONAL REGULATORY PROTEIN NARL-RELATED"/>
    <property type="match status" value="1"/>
</dbReference>
<dbReference type="SUPFAM" id="SSF46894">
    <property type="entry name" value="C-terminal effector domain of the bipartite response regulators"/>
    <property type="match status" value="1"/>
</dbReference>
<evidence type="ECO:0000313" key="8">
    <source>
        <dbReference type="EMBL" id="MBR7673572.1"/>
    </source>
</evidence>
<dbReference type="InterPro" id="IPR039420">
    <property type="entry name" value="WalR-like"/>
</dbReference>
<keyword evidence="1 5" id="KW-0597">Phosphoprotein</keyword>
<dbReference type="CDD" id="cd17535">
    <property type="entry name" value="REC_NarL-like"/>
    <property type="match status" value="1"/>
</dbReference>
<sequence length="250" mass="26472">MAHENAAFSGLHRRNRPAVLAVPHGARSVISVFLLDDHALFRAGVRAAVEGSPDMRIAGEAATEREALDAFRFGLRQGPDVILTDPAAVGIPMAEFIGRAAELLAPRPVRVLIVSTADSEAEVVKAVRSGVHGVLGKSADRDELMRAIRTVTGGGAVFGPAAAECLRHCFTTTGDIRGPGAFPELTPREHEVLDLLARGCPNRDIARRLFLSEKTVRNHVSHIFAKLDVKDRSAATARARAAGMGAGSPG</sequence>
<dbReference type="SMART" id="SM00421">
    <property type="entry name" value="HTH_LUXR"/>
    <property type="match status" value="1"/>
</dbReference>
<dbReference type="PROSITE" id="PS50110">
    <property type="entry name" value="RESPONSE_REGULATORY"/>
    <property type="match status" value="1"/>
</dbReference>
<name>A0A8T4IQN5_9ACTN</name>
<dbReference type="SMART" id="SM00448">
    <property type="entry name" value="REC"/>
    <property type="match status" value="1"/>
</dbReference>
<accession>A0A8T4IQN5</accession>
<keyword evidence="3" id="KW-0238">DNA-binding</keyword>
<dbReference type="PRINTS" id="PR00038">
    <property type="entry name" value="HTHLUXR"/>
</dbReference>
<dbReference type="PROSITE" id="PS00622">
    <property type="entry name" value="HTH_LUXR_1"/>
    <property type="match status" value="1"/>
</dbReference>
<evidence type="ECO:0000259" key="6">
    <source>
        <dbReference type="PROSITE" id="PS50043"/>
    </source>
</evidence>
<keyword evidence="4" id="KW-0804">Transcription</keyword>
<organism evidence="8 9">
    <name type="scientific">Streptomyces daliensis</name>
    <dbReference type="NCBI Taxonomy" id="299421"/>
    <lineage>
        <taxon>Bacteria</taxon>
        <taxon>Bacillati</taxon>
        <taxon>Actinomycetota</taxon>
        <taxon>Actinomycetes</taxon>
        <taxon>Kitasatosporales</taxon>
        <taxon>Streptomycetaceae</taxon>
        <taxon>Streptomyces</taxon>
    </lineage>
</organism>
<protein>
    <submittedName>
        <fullName evidence="8">Response regulator transcription factor</fullName>
    </submittedName>
</protein>
<dbReference type="Pfam" id="PF00196">
    <property type="entry name" value="GerE"/>
    <property type="match status" value="1"/>
</dbReference>
<evidence type="ECO:0000256" key="2">
    <source>
        <dbReference type="ARBA" id="ARBA00023015"/>
    </source>
</evidence>
<feature type="domain" description="Response regulatory" evidence="7">
    <location>
        <begin position="31"/>
        <end position="152"/>
    </location>
</feature>
<evidence type="ECO:0000259" key="7">
    <source>
        <dbReference type="PROSITE" id="PS50110"/>
    </source>
</evidence>
<dbReference type="PANTHER" id="PTHR43214">
    <property type="entry name" value="TWO-COMPONENT RESPONSE REGULATOR"/>
    <property type="match status" value="1"/>
</dbReference>
<evidence type="ECO:0000256" key="4">
    <source>
        <dbReference type="ARBA" id="ARBA00023163"/>
    </source>
</evidence>
<evidence type="ECO:0000256" key="3">
    <source>
        <dbReference type="ARBA" id="ARBA00023125"/>
    </source>
</evidence>
<dbReference type="Proteomes" id="UP000675554">
    <property type="component" value="Unassembled WGS sequence"/>
</dbReference>
<dbReference type="SUPFAM" id="SSF52172">
    <property type="entry name" value="CheY-like"/>
    <property type="match status" value="1"/>
</dbReference>
<dbReference type="Pfam" id="PF00072">
    <property type="entry name" value="Response_reg"/>
    <property type="match status" value="1"/>
</dbReference>
<reference evidence="8" key="1">
    <citation type="submission" date="2021-04" db="EMBL/GenBank/DDBJ databases">
        <title>Sequencing of actinobacteria type strains.</title>
        <authorList>
            <person name="Nguyen G.-S."/>
            <person name="Wentzel A."/>
        </authorList>
    </citation>
    <scope>NUCLEOTIDE SEQUENCE</scope>
    <source>
        <strain evidence="8">DSM 42095</strain>
    </source>
</reference>
<dbReference type="CDD" id="cd06170">
    <property type="entry name" value="LuxR_C_like"/>
    <property type="match status" value="1"/>
</dbReference>
<dbReference type="AlphaFoldDB" id="A0A8T4IQN5"/>
<dbReference type="InterPro" id="IPR000792">
    <property type="entry name" value="Tscrpt_reg_LuxR_C"/>
</dbReference>
<comment type="caution">
    <text evidence="8">The sequence shown here is derived from an EMBL/GenBank/DDBJ whole genome shotgun (WGS) entry which is preliminary data.</text>
</comment>
<dbReference type="GO" id="GO:0000160">
    <property type="term" value="P:phosphorelay signal transduction system"/>
    <property type="evidence" value="ECO:0007669"/>
    <property type="project" value="InterPro"/>
</dbReference>
<dbReference type="InterPro" id="IPR016032">
    <property type="entry name" value="Sig_transdc_resp-reg_C-effctor"/>
</dbReference>
<evidence type="ECO:0000313" key="9">
    <source>
        <dbReference type="Proteomes" id="UP000675554"/>
    </source>
</evidence>
<dbReference type="EMBL" id="JAGSMN010000222">
    <property type="protein sequence ID" value="MBR7673572.1"/>
    <property type="molecule type" value="Genomic_DNA"/>
</dbReference>
<feature type="domain" description="HTH luxR-type" evidence="6">
    <location>
        <begin position="178"/>
        <end position="243"/>
    </location>
</feature>
<dbReference type="GO" id="GO:0003677">
    <property type="term" value="F:DNA binding"/>
    <property type="evidence" value="ECO:0007669"/>
    <property type="project" value="UniProtKB-KW"/>
</dbReference>
<dbReference type="InterPro" id="IPR011006">
    <property type="entry name" value="CheY-like_superfamily"/>
</dbReference>
<feature type="modified residue" description="4-aspartylphosphate" evidence="5">
    <location>
        <position position="85"/>
    </location>
</feature>
<keyword evidence="9" id="KW-1185">Reference proteome</keyword>
<evidence type="ECO:0000256" key="1">
    <source>
        <dbReference type="ARBA" id="ARBA00022553"/>
    </source>
</evidence>
<gene>
    <name evidence="8" type="ORF">KDA82_11195</name>
</gene>
<dbReference type="InterPro" id="IPR058245">
    <property type="entry name" value="NreC/VraR/RcsB-like_REC"/>
</dbReference>
<dbReference type="GO" id="GO:0006355">
    <property type="term" value="P:regulation of DNA-templated transcription"/>
    <property type="evidence" value="ECO:0007669"/>
    <property type="project" value="InterPro"/>
</dbReference>